<dbReference type="InterPro" id="IPR038765">
    <property type="entry name" value="Papain-like_cys_pep_sf"/>
</dbReference>
<feature type="compositionally biased region" description="Low complexity" evidence="5">
    <location>
        <begin position="29"/>
        <end position="48"/>
    </location>
</feature>
<protein>
    <recommendedName>
        <fullName evidence="6">Ubiquitin-like protease family profile domain-containing protein</fullName>
    </recommendedName>
</protein>
<evidence type="ECO:0000259" key="6">
    <source>
        <dbReference type="PROSITE" id="PS50600"/>
    </source>
</evidence>
<proteinExistence type="inferred from homology"/>
<keyword evidence="2" id="KW-0645">Protease</keyword>
<dbReference type="STRING" id="4829.A0A163JD08"/>
<comment type="similarity">
    <text evidence="1">Belongs to the peptidase C48 family.</text>
</comment>
<dbReference type="PANTHER" id="PTHR12606">
    <property type="entry name" value="SENTRIN/SUMO-SPECIFIC PROTEASE"/>
    <property type="match status" value="1"/>
</dbReference>
<evidence type="ECO:0000256" key="2">
    <source>
        <dbReference type="ARBA" id="ARBA00022670"/>
    </source>
</evidence>
<evidence type="ECO:0000256" key="5">
    <source>
        <dbReference type="SAM" id="MobiDB-lite"/>
    </source>
</evidence>
<feature type="compositionally biased region" description="Polar residues" evidence="5">
    <location>
        <begin position="15"/>
        <end position="28"/>
    </location>
</feature>
<dbReference type="FunFam" id="3.40.395.10:FF:000001">
    <property type="entry name" value="Sentrin-specific protease 1"/>
    <property type="match status" value="1"/>
</dbReference>
<evidence type="ECO:0000256" key="1">
    <source>
        <dbReference type="ARBA" id="ARBA00005234"/>
    </source>
</evidence>
<organism evidence="7">
    <name type="scientific">Absidia glauca</name>
    <name type="common">Pin mould</name>
    <dbReference type="NCBI Taxonomy" id="4829"/>
    <lineage>
        <taxon>Eukaryota</taxon>
        <taxon>Fungi</taxon>
        <taxon>Fungi incertae sedis</taxon>
        <taxon>Mucoromycota</taxon>
        <taxon>Mucoromycotina</taxon>
        <taxon>Mucoromycetes</taxon>
        <taxon>Mucorales</taxon>
        <taxon>Cunninghamellaceae</taxon>
        <taxon>Absidia</taxon>
    </lineage>
</organism>
<dbReference type="Proteomes" id="UP000078561">
    <property type="component" value="Unassembled WGS sequence"/>
</dbReference>
<dbReference type="GO" id="GO:0016929">
    <property type="term" value="F:deSUMOylase activity"/>
    <property type="evidence" value="ECO:0007669"/>
    <property type="project" value="TreeGrafter"/>
</dbReference>
<keyword evidence="8" id="KW-1185">Reference proteome</keyword>
<keyword evidence="3" id="KW-0378">Hydrolase</keyword>
<dbReference type="OrthoDB" id="1939479at2759"/>
<feature type="region of interest" description="Disordered" evidence="5">
    <location>
        <begin position="1"/>
        <end position="76"/>
    </location>
</feature>
<dbReference type="PROSITE" id="PS50600">
    <property type="entry name" value="ULP_PROTEASE"/>
    <property type="match status" value="1"/>
</dbReference>
<feature type="compositionally biased region" description="Basic and acidic residues" evidence="5">
    <location>
        <begin position="51"/>
        <end position="60"/>
    </location>
</feature>
<dbReference type="PANTHER" id="PTHR12606:SF141">
    <property type="entry name" value="GH15225P-RELATED"/>
    <property type="match status" value="1"/>
</dbReference>
<dbReference type="GO" id="GO:0005634">
    <property type="term" value="C:nucleus"/>
    <property type="evidence" value="ECO:0007669"/>
    <property type="project" value="TreeGrafter"/>
</dbReference>
<evidence type="ECO:0000313" key="8">
    <source>
        <dbReference type="Proteomes" id="UP000078561"/>
    </source>
</evidence>
<gene>
    <name evidence="7" type="primary">ABSGL_04082.1 scaffold 5027</name>
</gene>
<accession>A0A163JD08</accession>
<evidence type="ECO:0000313" key="7">
    <source>
        <dbReference type="EMBL" id="SAL98533.1"/>
    </source>
</evidence>
<evidence type="ECO:0000256" key="4">
    <source>
        <dbReference type="ARBA" id="ARBA00022807"/>
    </source>
</evidence>
<dbReference type="Pfam" id="PF02902">
    <property type="entry name" value="Peptidase_C48"/>
    <property type="match status" value="1"/>
</dbReference>
<reference evidence="7" key="1">
    <citation type="submission" date="2016-04" db="EMBL/GenBank/DDBJ databases">
        <authorList>
            <person name="Evans L.H."/>
            <person name="Alamgir A."/>
            <person name="Owens N."/>
            <person name="Weber N.D."/>
            <person name="Virtaneva K."/>
            <person name="Barbian K."/>
            <person name="Babar A."/>
            <person name="Rosenke K."/>
        </authorList>
    </citation>
    <scope>NUCLEOTIDE SEQUENCE [LARGE SCALE GENOMIC DNA]</scope>
    <source>
        <strain evidence="7">CBS 101.48</strain>
    </source>
</reference>
<evidence type="ECO:0000256" key="3">
    <source>
        <dbReference type="ARBA" id="ARBA00022801"/>
    </source>
</evidence>
<name>A0A163JD08_ABSGL</name>
<dbReference type="AlphaFoldDB" id="A0A163JD08"/>
<dbReference type="GO" id="GO:0006508">
    <property type="term" value="P:proteolysis"/>
    <property type="evidence" value="ECO:0007669"/>
    <property type="project" value="UniProtKB-KW"/>
</dbReference>
<dbReference type="GO" id="GO:0060255">
    <property type="term" value="P:regulation of macromolecule metabolic process"/>
    <property type="evidence" value="ECO:0007669"/>
    <property type="project" value="UniProtKB-ARBA"/>
</dbReference>
<dbReference type="GO" id="GO:0080090">
    <property type="term" value="P:regulation of primary metabolic process"/>
    <property type="evidence" value="ECO:0007669"/>
    <property type="project" value="UniProtKB-ARBA"/>
</dbReference>
<dbReference type="InParanoid" id="A0A163JD08"/>
<feature type="domain" description="Ubiquitin-like protease family profile" evidence="6">
    <location>
        <begin position="177"/>
        <end position="344"/>
    </location>
</feature>
<dbReference type="GO" id="GO:0016926">
    <property type="term" value="P:protein desumoylation"/>
    <property type="evidence" value="ECO:0007669"/>
    <property type="project" value="TreeGrafter"/>
</dbReference>
<dbReference type="EMBL" id="LT552199">
    <property type="protein sequence ID" value="SAL98533.1"/>
    <property type="molecule type" value="Genomic_DNA"/>
</dbReference>
<sequence>MYQRTFDFPPKRLSFQLSHSNNTTTLFPSSQSSTCKPESSTSSSSTTSHNKQLDLPDTNKNRSPQTSPTNVSQAPTSLDDLLGQLEALDLSDFSPRNVEPSPTFKLRNQIIETKRAAFQVRDTLDDTQYFGDIGALYDRIAIPIPKGVLALTDDENRLVDSILRKPQHGMVSQFKTAVVEFKDMYKLYPETWLNDEIINFYMVLLMDRAATNSNSNIFPAIHCFNTFFCSTLREQGYDKVKRWTKKVDIFAKDLLLIPINQSYHWTLGVIDLKKKQVSIYDSMNGKHHSGVIKLLLKYLELEHLDKKKTPLDTSDWQGIMPSSIPQQNNSSDCGVFACTFAERLARNQSFDFSQNDMVSIRRRMVLDIKQKKLSTWSPLT</sequence>
<dbReference type="InterPro" id="IPR003653">
    <property type="entry name" value="Peptidase_C48_C"/>
</dbReference>
<keyword evidence="4" id="KW-0788">Thiol protease</keyword>
<feature type="compositionally biased region" description="Polar residues" evidence="5">
    <location>
        <begin position="61"/>
        <end position="76"/>
    </location>
</feature>
<dbReference type="Gene3D" id="3.40.395.10">
    <property type="entry name" value="Adenoviral Proteinase, Chain A"/>
    <property type="match status" value="1"/>
</dbReference>
<dbReference type="SUPFAM" id="SSF54001">
    <property type="entry name" value="Cysteine proteinases"/>
    <property type="match status" value="1"/>
</dbReference>